<organism evidence="5 6">
    <name type="scientific">Aciditerrimonas ferrireducens</name>
    <dbReference type="NCBI Taxonomy" id="667306"/>
    <lineage>
        <taxon>Bacteria</taxon>
        <taxon>Bacillati</taxon>
        <taxon>Actinomycetota</taxon>
        <taxon>Acidimicrobiia</taxon>
        <taxon>Acidimicrobiales</taxon>
        <taxon>Acidimicrobiaceae</taxon>
        <taxon>Aciditerrimonas</taxon>
    </lineage>
</organism>
<dbReference type="Gene3D" id="3.40.50.620">
    <property type="entry name" value="HUPs"/>
    <property type="match status" value="1"/>
</dbReference>
<protein>
    <submittedName>
        <fullName evidence="5">Electron transfer flavoprotein subunit alpha/FixB family protein</fullName>
    </submittedName>
</protein>
<dbReference type="InterPro" id="IPR001308">
    <property type="entry name" value="ETF_a/FixB"/>
</dbReference>
<dbReference type="InterPro" id="IPR014731">
    <property type="entry name" value="ETF_asu_C"/>
</dbReference>
<name>A0ABV6C2A7_9ACTN</name>
<dbReference type="Gene3D" id="3.40.50.1220">
    <property type="entry name" value="TPP-binding domain"/>
    <property type="match status" value="1"/>
</dbReference>
<comment type="function">
    <text evidence="3">The electron transfer flavoprotein serves as a specific electron acceptor for other dehydrogenases. It transfers the electrons to the main respiratory chain via ETF-ubiquinone oxidoreductase (ETF dehydrogenase).</text>
</comment>
<dbReference type="InterPro" id="IPR014729">
    <property type="entry name" value="Rossmann-like_a/b/a_fold"/>
</dbReference>
<accession>A0ABV6C2A7</accession>
<evidence type="ECO:0000313" key="5">
    <source>
        <dbReference type="EMBL" id="MFC0081107.1"/>
    </source>
</evidence>
<evidence type="ECO:0000256" key="2">
    <source>
        <dbReference type="ARBA" id="ARBA00011355"/>
    </source>
</evidence>
<evidence type="ECO:0000313" key="6">
    <source>
        <dbReference type="Proteomes" id="UP001589788"/>
    </source>
</evidence>
<dbReference type="PANTHER" id="PTHR43153">
    <property type="entry name" value="ELECTRON TRANSFER FLAVOPROTEIN ALPHA"/>
    <property type="match status" value="1"/>
</dbReference>
<dbReference type="Pfam" id="PF00766">
    <property type="entry name" value="ETF_alpha"/>
    <property type="match status" value="1"/>
</dbReference>
<dbReference type="SUPFAM" id="SSF52402">
    <property type="entry name" value="Adenine nucleotide alpha hydrolases-like"/>
    <property type="match status" value="1"/>
</dbReference>
<gene>
    <name evidence="5" type="ORF">ACFFRE_02895</name>
</gene>
<keyword evidence="6" id="KW-1185">Reference proteome</keyword>
<comment type="caution">
    <text evidence="5">The sequence shown here is derived from an EMBL/GenBank/DDBJ whole genome shotgun (WGS) entry which is preliminary data.</text>
</comment>
<evidence type="ECO:0000256" key="3">
    <source>
        <dbReference type="ARBA" id="ARBA00025649"/>
    </source>
</evidence>
<dbReference type="PANTHER" id="PTHR43153:SF1">
    <property type="entry name" value="ELECTRON TRANSFER FLAVOPROTEIN SUBUNIT ALPHA, MITOCHONDRIAL"/>
    <property type="match status" value="1"/>
</dbReference>
<dbReference type="SUPFAM" id="SSF52467">
    <property type="entry name" value="DHS-like NAD/FAD-binding domain"/>
    <property type="match status" value="1"/>
</dbReference>
<comment type="subunit">
    <text evidence="2">Heterodimer of an alpha and a beta subunit.</text>
</comment>
<dbReference type="Proteomes" id="UP001589788">
    <property type="component" value="Unassembled WGS sequence"/>
</dbReference>
<dbReference type="PIRSF" id="PIRSF000089">
    <property type="entry name" value="Electra_flavoP_a"/>
    <property type="match status" value="1"/>
</dbReference>
<reference evidence="5 6" key="1">
    <citation type="submission" date="2024-09" db="EMBL/GenBank/DDBJ databases">
        <authorList>
            <person name="Sun Q."/>
            <person name="Mori K."/>
        </authorList>
    </citation>
    <scope>NUCLEOTIDE SEQUENCE [LARGE SCALE GENOMIC DNA]</scope>
    <source>
        <strain evidence="5 6">JCM 15389</strain>
    </source>
</reference>
<dbReference type="InterPro" id="IPR014730">
    <property type="entry name" value="ETF_a/b_N"/>
</dbReference>
<dbReference type="InterPro" id="IPR029035">
    <property type="entry name" value="DHS-like_NAD/FAD-binding_dom"/>
</dbReference>
<dbReference type="RefSeq" id="WP_377788030.1">
    <property type="nucleotide sequence ID" value="NZ_JBHLYQ010000016.1"/>
</dbReference>
<dbReference type="SMART" id="SM00893">
    <property type="entry name" value="ETF"/>
    <property type="match status" value="1"/>
</dbReference>
<evidence type="ECO:0000259" key="4">
    <source>
        <dbReference type="SMART" id="SM00893"/>
    </source>
</evidence>
<comment type="similarity">
    <text evidence="1">Belongs to the ETF alpha-subunit/FixB family.</text>
</comment>
<proteinExistence type="inferred from homology"/>
<dbReference type="EMBL" id="JBHLYQ010000016">
    <property type="protein sequence ID" value="MFC0081107.1"/>
    <property type="molecule type" value="Genomic_DNA"/>
</dbReference>
<sequence length="323" mass="33215">MAIDTIWVLAEQQDGAPVPTALELLTQARAMAGTVKAVTWGGGAEGLAGTLGEYGAQVVYDLGDLGGKLPGPLVAAALAERVRSGDQPDAIFVPTTYDGRDIAGRLSARLDVPVLTNVVGLVEENGELHSEHAVFGGTQIVTARFTGARPGIFVIRAKSFPAESAGGGPASVETLTVPEVGAVSAASVQQRHVEERSGPKLDEADVVVSGGRGLGAAEHYALVEELARLLHGAAGASRAIVDAGWVPYSHQVGQTGKTVKPTLYIACGISGATQHLVGMKGAKHIIAINKDPEAPIFSVADLGIVGDVHKVLPKLIEALKARS</sequence>
<evidence type="ECO:0000256" key="1">
    <source>
        <dbReference type="ARBA" id="ARBA00005817"/>
    </source>
</evidence>
<feature type="domain" description="Electron transfer flavoprotein alpha/beta-subunit N-terminal" evidence="4">
    <location>
        <begin position="6"/>
        <end position="190"/>
    </location>
</feature>
<dbReference type="Pfam" id="PF01012">
    <property type="entry name" value="ETF"/>
    <property type="match status" value="1"/>
</dbReference>